<name>A0ABX0JUB9_9PROT</name>
<proteinExistence type="predicted"/>
<evidence type="ECO:0000313" key="3">
    <source>
        <dbReference type="Proteomes" id="UP000635278"/>
    </source>
</evidence>
<dbReference type="InterPro" id="IPR016181">
    <property type="entry name" value="Acyl_CoA_acyltransferase"/>
</dbReference>
<organism evidence="2 3">
    <name type="scientific">Acetobacter musti</name>
    <dbReference type="NCBI Taxonomy" id="864732"/>
    <lineage>
        <taxon>Bacteria</taxon>
        <taxon>Pseudomonadati</taxon>
        <taxon>Pseudomonadota</taxon>
        <taxon>Alphaproteobacteria</taxon>
        <taxon>Acetobacterales</taxon>
        <taxon>Acetobacteraceae</taxon>
        <taxon>Acetobacter</taxon>
    </lineage>
</organism>
<reference evidence="2 3" key="1">
    <citation type="journal article" date="2020" name="Int. J. Syst. Evol. Microbiol.">
        <title>Novel acetic acid bacteria from cider fermentations: Acetobacter conturbans sp. nov. and Acetobacter fallax sp. nov.</title>
        <authorList>
            <person name="Sombolestani A.S."/>
            <person name="Cleenwerck I."/>
            <person name="Cnockaert M."/>
            <person name="Borremans W."/>
            <person name="Wieme A.D."/>
            <person name="De Vuyst L."/>
            <person name="Vandamme P."/>
        </authorList>
    </citation>
    <scope>NUCLEOTIDE SEQUENCE [LARGE SCALE GENOMIC DNA]</scope>
    <source>
        <strain evidence="2 3">LMG 30640</strain>
    </source>
</reference>
<dbReference type="PROSITE" id="PS51186">
    <property type="entry name" value="GNAT"/>
    <property type="match status" value="1"/>
</dbReference>
<dbReference type="InterPro" id="IPR041496">
    <property type="entry name" value="YitH/HolE_GNAT"/>
</dbReference>
<dbReference type="Pfam" id="PF18014">
    <property type="entry name" value="Acetyltransf_18"/>
    <property type="match status" value="1"/>
</dbReference>
<dbReference type="PANTHER" id="PTHR47237:SF2">
    <property type="entry name" value="BLL4206 PROTEIN"/>
    <property type="match status" value="1"/>
</dbReference>
<dbReference type="CDD" id="cd04301">
    <property type="entry name" value="NAT_SF"/>
    <property type="match status" value="1"/>
</dbReference>
<comment type="caution">
    <text evidence="2">The sequence shown here is derived from an EMBL/GenBank/DDBJ whole genome shotgun (WGS) entry which is preliminary data.</text>
</comment>
<dbReference type="InterPro" id="IPR052729">
    <property type="entry name" value="Acyl/Acetyltrans_Enzymes"/>
</dbReference>
<dbReference type="InterPro" id="IPR000182">
    <property type="entry name" value="GNAT_dom"/>
</dbReference>
<evidence type="ECO:0000259" key="1">
    <source>
        <dbReference type="PROSITE" id="PS51186"/>
    </source>
</evidence>
<keyword evidence="3" id="KW-1185">Reference proteome</keyword>
<gene>
    <name evidence="2" type="ORF">GOB93_12605</name>
</gene>
<dbReference type="EMBL" id="WOTB01000016">
    <property type="protein sequence ID" value="NHN85477.1"/>
    <property type="molecule type" value="Genomic_DNA"/>
</dbReference>
<sequence length="292" mass="30865">MSASSLLSGVSLRDMRADDLDAASGLSKALGWPHRLEDWQFMFALGDGMVATGPDDALIGTIMWWSYGTTDAAFGMIIVADAWQGHGIGGRLMRSAKNALPGRVLHLNATAVGLPLYEKMGFLPCGIVEQRQARATIQPVVPLPEGARLRPAGLADLQTLIRMDSAACGLDRSTLMERLLMEGDCIMVDGGADDGVAPQGFAFCRKFGWGNAIGPVVAEDSRSAMAMIAYWIGSFAGQFIRIDIPLSGGLSSWLDEAGLLKVDSVTTMSTGVRPERAAAGPVTFALCSQALG</sequence>
<dbReference type="Proteomes" id="UP000635278">
    <property type="component" value="Unassembled WGS sequence"/>
</dbReference>
<dbReference type="SUPFAM" id="SSF55729">
    <property type="entry name" value="Acyl-CoA N-acyltransferases (Nat)"/>
    <property type="match status" value="1"/>
</dbReference>
<dbReference type="Pfam" id="PF13508">
    <property type="entry name" value="Acetyltransf_7"/>
    <property type="match status" value="1"/>
</dbReference>
<accession>A0ABX0JUB9</accession>
<dbReference type="PANTHER" id="PTHR47237">
    <property type="entry name" value="SLL0310 PROTEIN"/>
    <property type="match status" value="1"/>
</dbReference>
<dbReference type="Gene3D" id="3.40.630.90">
    <property type="match status" value="1"/>
</dbReference>
<dbReference type="Gene3D" id="3.40.630.30">
    <property type="match status" value="1"/>
</dbReference>
<dbReference type="RefSeq" id="WP_173583868.1">
    <property type="nucleotide sequence ID" value="NZ_WOTB01000016.1"/>
</dbReference>
<protein>
    <submittedName>
        <fullName evidence="2">GNAT family N-acetyltransferase</fullName>
    </submittedName>
</protein>
<feature type="domain" description="N-acetyltransferase" evidence="1">
    <location>
        <begin position="10"/>
        <end position="144"/>
    </location>
</feature>
<evidence type="ECO:0000313" key="2">
    <source>
        <dbReference type="EMBL" id="NHN85477.1"/>
    </source>
</evidence>